<comment type="caution">
    <text evidence="9">The sequence shown here is derived from an EMBL/GenBank/DDBJ whole genome shotgun (WGS) entry which is preliminary data.</text>
</comment>
<dbReference type="PANTHER" id="PTHR43159">
    <property type="entry name" value="ENOYL-[ACYL-CARRIER-PROTEIN] REDUCTASE"/>
    <property type="match status" value="1"/>
</dbReference>
<evidence type="ECO:0000256" key="3">
    <source>
        <dbReference type="ARBA" id="ARBA00022516"/>
    </source>
</evidence>
<dbReference type="Gene3D" id="1.10.8.400">
    <property type="entry name" value="Enoyl acyl carrier protein reductase"/>
    <property type="match status" value="1"/>
</dbReference>
<dbReference type="PIRSF" id="PIRSF000094">
    <property type="entry name" value="Enoyl-ACP_rdct"/>
    <property type="match status" value="1"/>
</dbReference>
<comment type="catalytic activity">
    <reaction evidence="8">
        <text>a 2,3-saturated acyl-[ACP] + NAD(+) = a (2E)-enoyl-[ACP] + NADH + H(+)</text>
        <dbReference type="Rhea" id="RHEA:10240"/>
        <dbReference type="Rhea" id="RHEA-COMP:9925"/>
        <dbReference type="Rhea" id="RHEA-COMP:9926"/>
        <dbReference type="ChEBI" id="CHEBI:15378"/>
        <dbReference type="ChEBI" id="CHEBI:57540"/>
        <dbReference type="ChEBI" id="CHEBI:57945"/>
        <dbReference type="ChEBI" id="CHEBI:78784"/>
        <dbReference type="ChEBI" id="CHEBI:78785"/>
        <dbReference type="EC" id="1.3.1.9"/>
    </reaction>
</comment>
<keyword evidence="8" id="KW-0520">NAD</keyword>
<dbReference type="SUPFAM" id="SSF51735">
    <property type="entry name" value="NAD(P)-binding Rossmann-fold domains"/>
    <property type="match status" value="1"/>
</dbReference>
<evidence type="ECO:0000313" key="9">
    <source>
        <dbReference type="EMBL" id="GAB0055897.1"/>
    </source>
</evidence>
<dbReference type="InterPro" id="IPR014358">
    <property type="entry name" value="Enoyl-ACP_Rdtase_NADH"/>
</dbReference>
<keyword evidence="7 8" id="KW-0275">Fatty acid biosynthesis</keyword>
<dbReference type="PRINTS" id="PR00081">
    <property type="entry name" value="GDHRDH"/>
</dbReference>
<dbReference type="InterPro" id="IPR002347">
    <property type="entry name" value="SDR_fam"/>
</dbReference>
<protein>
    <recommendedName>
        <fullName evidence="8">Enoyl-[acyl-carrier-protein] reductase [NADH]</fullName>
        <ecNumber evidence="8">1.3.1.9</ecNumber>
    </recommendedName>
</protein>
<evidence type="ECO:0000256" key="2">
    <source>
        <dbReference type="ARBA" id="ARBA00009233"/>
    </source>
</evidence>
<gene>
    <name evidence="9" type="primary">fabI</name>
    <name evidence="9" type="ORF">SIID45300_00196</name>
</gene>
<proteinExistence type="inferred from homology"/>
<evidence type="ECO:0000256" key="1">
    <source>
        <dbReference type="ARBA" id="ARBA00005194"/>
    </source>
</evidence>
<comment type="pathway">
    <text evidence="1">Lipid metabolism; fatty acid biosynthesis.</text>
</comment>
<keyword evidence="10" id="KW-1185">Reference proteome</keyword>
<evidence type="ECO:0000256" key="6">
    <source>
        <dbReference type="ARBA" id="ARBA00023098"/>
    </source>
</evidence>
<dbReference type="Gene3D" id="3.40.50.720">
    <property type="entry name" value="NAD(P)-binding Rossmann-like Domain"/>
    <property type="match status" value="1"/>
</dbReference>
<dbReference type="RefSeq" id="WP_420903610.1">
    <property type="nucleotide sequence ID" value="NZ_BAAFGK010000001.1"/>
</dbReference>
<evidence type="ECO:0000256" key="5">
    <source>
        <dbReference type="ARBA" id="ARBA00023002"/>
    </source>
</evidence>
<dbReference type="Pfam" id="PF13561">
    <property type="entry name" value="adh_short_C2"/>
    <property type="match status" value="1"/>
</dbReference>
<evidence type="ECO:0000256" key="7">
    <source>
        <dbReference type="ARBA" id="ARBA00023160"/>
    </source>
</evidence>
<sequence length="263" mass="28765">MGILEGKRGLIFGLANERSIAWGIARACHREGAVLGFNYLGEALEKRVRPLAEELGSDFVVPCNLNNDEEIDRVFQEVEQRWGGVDFLVHSVAFAKKEELDGYYYDTSREGFRIAMETSVYSLTALCGRAAPLMRNGGSILTLTYLGAERVMPHYNVMGVAKAALEASVRYLAVDFGPKNIRVNAISAGPIRTLAAAGIGDFKHILNWNRDNAPMRRNVTIEEVGESALYLLSGMSSGVTGEVLHVDAGYHVVGMKAVDHEEG</sequence>
<evidence type="ECO:0000256" key="8">
    <source>
        <dbReference type="PIRNR" id="PIRNR000094"/>
    </source>
</evidence>
<organism evidence="9 10">
    <name type="scientific">Candidatus Magnetaquiglobus chichijimensis</name>
    <dbReference type="NCBI Taxonomy" id="3141448"/>
    <lineage>
        <taxon>Bacteria</taxon>
        <taxon>Pseudomonadati</taxon>
        <taxon>Pseudomonadota</taxon>
        <taxon>Magnetococcia</taxon>
        <taxon>Magnetococcales</taxon>
        <taxon>Candidatus Magnetaquicoccaceae</taxon>
        <taxon>Candidatus Magnetaquiglobus</taxon>
    </lineage>
</organism>
<reference evidence="9 10" key="1">
    <citation type="submission" date="2024-09" db="EMBL/GenBank/DDBJ databases">
        <title>Draft genome sequence of Candidatus Magnetaquicoccaceae bacterium FCR-1.</title>
        <authorList>
            <person name="Shimoshige H."/>
            <person name="Shimamura S."/>
            <person name="Taoka A."/>
            <person name="Kobayashi H."/>
            <person name="Maekawa T."/>
        </authorList>
    </citation>
    <scope>NUCLEOTIDE SEQUENCE [LARGE SCALE GENOMIC DNA]</scope>
    <source>
        <strain evidence="9 10">FCR-1</strain>
    </source>
</reference>
<keyword evidence="4" id="KW-0276">Fatty acid metabolism</keyword>
<evidence type="ECO:0000256" key="4">
    <source>
        <dbReference type="ARBA" id="ARBA00022832"/>
    </source>
</evidence>
<name>A0ABQ0C4T8_9PROT</name>
<dbReference type="Proteomes" id="UP001628193">
    <property type="component" value="Unassembled WGS sequence"/>
</dbReference>
<dbReference type="GO" id="GO:0004318">
    <property type="term" value="F:enoyl-[acyl-carrier-protein] reductase (NADH) activity"/>
    <property type="evidence" value="ECO:0007669"/>
    <property type="project" value="UniProtKB-EC"/>
</dbReference>
<dbReference type="EC" id="1.3.1.9" evidence="8"/>
<comment type="similarity">
    <text evidence="2 8">Belongs to the short-chain dehydrogenases/reductases (SDR) family. FabI subfamily.</text>
</comment>
<dbReference type="CDD" id="cd05372">
    <property type="entry name" value="ENR_SDR"/>
    <property type="match status" value="1"/>
</dbReference>
<dbReference type="InterPro" id="IPR036291">
    <property type="entry name" value="NAD(P)-bd_dom_sf"/>
</dbReference>
<dbReference type="EMBL" id="BAAFGK010000001">
    <property type="protein sequence ID" value="GAB0055897.1"/>
    <property type="molecule type" value="Genomic_DNA"/>
</dbReference>
<keyword evidence="3 8" id="KW-0444">Lipid biosynthesis</keyword>
<keyword evidence="6" id="KW-0443">Lipid metabolism</keyword>
<dbReference type="PANTHER" id="PTHR43159:SF2">
    <property type="entry name" value="ENOYL-[ACYL-CARRIER-PROTEIN] REDUCTASE [NADH], CHLOROPLASTIC"/>
    <property type="match status" value="1"/>
</dbReference>
<keyword evidence="5 8" id="KW-0560">Oxidoreductase</keyword>
<accession>A0ABQ0C4T8</accession>
<evidence type="ECO:0000313" key="10">
    <source>
        <dbReference type="Proteomes" id="UP001628193"/>
    </source>
</evidence>